<keyword evidence="11" id="KW-1185">Reference proteome</keyword>
<reference evidence="10 11" key="1">
    <citation type="submission" date="2018-06" db="EMBL/GenBank/DDBJ databases">
        <authorList>
            <consortium name="Pathogen Informatics"/>
            <person name="Doyle S."/>
        </authorList>
    </citation>
    <scope>NUCLEOTIDE SEQUENCE [LARGE SCALE GENOMIC DNA]</scope>
    <source>
        <strain evidence="10 11">NCTC13335</strain>
    </source>
</reference>
<evidence type="ECO:0000256" key="4">
    <source>
        <dbReference type="ARBA" id="ARBA00022692"/>
    </source>
</evidence>
<keyword evidence="2" id="KW-1003">Cell membrane</keyword>
<keyword evidence="6 8" id="KW-0472">Membrane</keyword>
<feature type="transmembrane region" description="Helical" evidence="8">
    <location>
        <begin position="28"/>
        <end position="50"/>
    </location>
</feature>
<keyword evidence="3" id="KW-0997">Cell inner membrane</keyword>
<dbReference type="EMBL" id="UGHS01000004">
    <property type="protein sequence ID" value="STO93653.1"/>
    <property type="molecule type" value="Genomic_DNA"/>
</dbReference>
<keyword evidence="5 8" id="KW-1133">Transmembrane helix</keyword>
<evidence type="ECO:0000259" key="9">
    <source>
        <dbReference type="Pfam" id="PF02698"/>
    </source>
</evidence>
<evidence type="ECO:0000256" key="6">
    <source>
        <dbReference type="ARBA" id="ARBA00023136"/>
    </source>
</evidence>
<evidence type="ECO:0000256" key="7">
    <source>
        <dbReference type="ARBA" id="ARBA00037355"/>
    </source>
</evidence>
<comment type="function">
    <text evidence="7">Participates in the barrier function of the cell envelope.</text>
</comment>
<evidence type="ECO:0000256" key="2">
    <source>
        <dbReference type="ARBA" id="ARBA00022475"/>
    </source>
</evidence>
<dbReference type="InterPro" id="IPR003848">
    <property type="entry name" value="DUF218"/>
</dbReference>
<sequence>MQTAKILPKTIRYLQKTFSWTCNHARCLFTLGGAIVIGCAAIDFTVGWLVRDAIYEDPQKVPYRPYGLVLGTAKYVAKGRTNDYYTTRVEAAKQLLDLHKVDYLLLSGDNRTREYNEPRTMWRDFKKMGVSDEKMFPDFAGFRTLDSVVRANKVFQVPAFTIISQRFHCERALLIAKYHDIDAVCFVAKQPEIYFVTRLRETFARVKAVIDLLIGVEPYFLGAPEPLPQPDEIDNKEDIKNS</sequence>
<evidence type="ECO:0000313" key="11">
    <source>
        <dbReference type="Proteomes" id="UP000255264"/>
    </source>
</evidence>
<accession>A0A377IZQ8</accession>
<name>A0A377IZQ8_9PAST</name>
<dbReference type="Pfam" id="PF02698">
    <property type="entry name" value="DUF218"/>
    <property type="match status" value="1"/>
</dbReference>
<dbReference type="PANTHER" id="PTHR30336">
    <property type="entry name" value="INNER MEMBRANE PROTEIN, PROBABLE PERMEASE"/>
    <property type="match status" value="1"/>
</dbReference>
<dbReference type="OrthoDB" id="9782395at2"/>
<feature type="domain" description="DUF218" evidence="9">
    <location>
        <begin position="68"/>
        <end position="185"/>
    </location>
</feature>
<dbReference type="AlphaFoldDB" id="A0A377IZQ8"/>
<evidence type="ECO:0000256" key="5">
    <source>
        <dbReference type="ARBA" id="ARBA00022989"/>
    </source>
</evidence>
<dbReference type="PANTHER" id="PTHR30336:SF0">
    <property type="entry name" value="PROTEIN SANA"/>
    <property type="match status" value="1"/>
</dbReference>
<gene>
    <name evidence="10" type="primary">sanA</name>
    <name evidence="10" type="ORF">NCTC13335_01538</name>
</gene>
<organism evidence="10 11">
    <name type="scientific">Haemophilus pittmaniae</name>
    <dbReference type="NCBI Taxonomy" id="249188"/>
    <lineage>
        <taxon>Bacteria</taxon>
        <taxon>Pseudomonadati</taxon>
        <taxon>Pseudomonadota</taxon>
        <taxon>Gammaproteobacteria</taxon>
        <taxon>Pasteurellales</taxon>
        <taxon>Pasteurellaceae</taxon>
        <taxon>Haemophilus</taxon>
    </lineage>
</organism>
<evidence type="ECO:0000256" key="3">
    <source>
        <dbReference type="ARBA" id="ARBA00022519"/>
    </source>
</evidence>
<dbReference type="GO" id="GO:0005886">
    <property type="term" value="C:plasma membrane"/>
    <property type="evidence" value="ECO:0007669"/>
    <property type="project" value="UniProtKB-SubCell"/>
</dbReference>
<comment type="subcellular location">
    <subcellularLocation>
        <location evidence="1">Cell inner membrane</location>
        <topology evidence="1">Single-pass membrane protein</topology>
    </subcellularLocation>
</comment>
<dbReference type="Proteomes" id="UP000255264">
    <property type="component" value="Unassembled WGS sequence"/>
</dbReference>
<evidence type="ECO:0000313" key="10">
    <source>
        <dbReference type="EMBL" id="STO93653.1"/>
    </source>
</evidence>
<dbReference type="CDD" id="cd06259">
    <property type="entry name" value="YdcF-like"/>
    <property type="match status" value="1"/>
</dbReference>
<evidence type="ECO:0000256" key="1">
    <source>
        <dbReference type="ARBA" id="ARBA00004377"/>
    </source>
</evidence>
<evidence type="ECO:0000256" key="8">
    <source>
        <dbReference type="SAM" id="Phobius"/>
    </source>
</evidence>
<dbReference type="InterPro" id="IPR051599">
    <property type="entry name" value="Cell_Envelope_Assoc"/>
</dbReference>
<proteinExistence type="predicted"/>
<keyword evidence="4 8" id="KW-0812">Transmembrane</keyword>
<dbReference type="RefSeq" id="WP_115003317.1">
    <property type="nucleotide sequence ID" value="NZ_UGHS01000004.1"/>
</dbReference>
<protein>
    <submittedName>
        <fullName evidence="10">SanA</fullName>
    </submittedName>
</protein>